<dbReference type="RefSeq" id="WP_187539584.1">
    <property type="nucleotide sequence ID" value="NZ_BAABJT010000001.1"/>
</dbReference>
<reference evidence="1 2" key="1">
    <citation type="submission" date="2020-08" db="EMBL/GenBank/DDBJ databases">
        <title>Genome sequence of Sphingomonas lutea KCTC 23642T.</title>
        <authorList>
            <person name="Hyun D.-W."/>
            <person name="Bae J.-W."/>
        </authorList>
    </citation>
    <scope>NUCLEOTIDE SEQUENCE [LARGE SCALE GENOMIC DNA]</scope>
    <source>
        <strain evidence="1 2">KCTC 23642</strain>
    </source>
</reference>
<dbReference type="Proteomes" id="UP000515971">
    <property type="component" value="Chromosome"/>
</dbReference>
<accession>A0A7G9SK71</accession>
<evidence type="ECO:0000313" key="2">
    <source>
        <dbReference type="Proteomes" id="UP000515971"/>
    </source>
</evidence>
<dbReference type="InterPro" id="IPR024524">
    <property type="entry name" value="DUF3800"/>
</dbReference>
<evidence type="ECO:0000313" key="1">
    <source>
        <dbReference type="EMBL" id="QNN68246.1"/>
    </source>
</evidence>
<name>A0A7G9SK71_9SPHN</name>
<gene>
    <name evidence="1" type="ORF">H9L13_05055</name>
</gene>
<dbReference type="KEGG" id="slut:H9L13_05055"/>
<dbReference type="Pfam" id="PF12686">
    <property type="entry name" value="DUF3800"/>
    <property type="match status" value="1"/>
</dbReference>
<dbReference type="EMBL" id="CP060718">
    <property type="protein sequence ID" value="QNN68246.1"/>
    <property type="molecule type" value="Genomic_DNA"/>
</dbReference>
<keyword evidence="2" id="KW-1185">Reference proteome</keyword>
<dbReference type="AlphaFoldDB" id="A0A7G9SK71"/>
<organism evidence="1 2">
    <name type="scientific">Sphingomonas lutea</name>
    <dbReference type="NCBI Taxonomy" id="1045317"/>
    <lineage>
        <taxon>Bacteria</taxon>
        <taxon>Pseudomonadati</taxon>
        <taxon>Pseudomonadota</taxon>
        <taxon>Alphaproteobacteria</taxon>
        <taxon>Sphingomonadales</taxon>
        <taxon>Sphingomonadaceae</taxon>
        <taxon>Sphingomonas</taxon>
    </lineage>
</organism>
<protein>
    <submittedName>
        <fullName evidence="1">DUF3800 domain-containing protein</fullName>
    </submittedName>
</protein>
<proteinExistence type="predicted"/>
<sequence>MAHSFIAYIDESGDDGLSGRYREPGRRGGSSHWLTLSASIWRYSRDLEAIEWRDAIRNQLGHQVRKVPLHCKDFNHQQKVMAAHTLRAKPFRTICVLANKASIPEGTYVGKNQLYFYMCRYLIERISWFCRAARPKVPEGDGRAKMIFSRRGGLSYPNFIDYLRRLQAFDDPENIQINWMVIDAEGIEARDHSTRAGLQIADIMATCVTAGLEPDLYGNQERRYAEILKPQLYERNGNYLSYGVKMFPHPDQLELNEQQRAFVDLFR</sequence>